<dbReference type="EMBL" id="JADIMA010000027">
    <property type="protein sequence ID" value="MBO8472478.1"/>
    <property type="molecule type" value="Genomic_DNA"/>
</dbReference>
<protein>
    <submittedName>
        <fullName evidence="6">Hemerythrin domain-containing protein</fullName>
    </submittedName>
</protein>
<keyword evidence="4" id="KW-0408">Iron</keyword>
<evidence type="ECO:0000256" key="2">
    <source>
        <dbReference type="ARBA" id="ARBA00022490"/>
    </source>
</evidence>
<keyword evidence="2" id="KW-0963">Cytoplasm</keyword>
<evidence type="ECO:0000313" key="7">
    <source>
        <dbReference type="Proteomes" id="UP000823604"/>
    </source>
</evidence>
<dbReference type="GO" id="GO:0046872">
    <property type="term" value="F:metal ion binding"/>
    <property type="evidence" value="ECO:0007669"/>
    <property type="project" value="UniProtKB-KW"/>
</dbReference>
<dbReference type="GO" id="GO:0005737">
    <property type="term" value="C:cytoplasm"/>
    <property type="evidence" value="ECO:0007669"/>
    <property type="project" value="UniProtKB-SubCell"/>
</dbReference>
<dbReference type="AlphaFoldDB" id="A0A9D9IGW0"/>
<reference evidence="6" key="2">
    <citation type="journal article" date="2021" name="PeerJ">
        <title>Extensive microbial diversity within the chicken gut microbiome revealed by metagenomics and culture.</title>
        <authorList>
            <person name="Gilroy R."/>
            <person name="Ravi A."/>
            <person name="Getino M."/>
            <person name="Pursley I."/>
            <person name="Horton D.L."/>
            <person name="Alikhan N.F."/>
            <person name="Baker D."/>
            <person name="Gharbi K."/>
            <person name="Hall N."/>
            <person name="Watson M."/>
            <person name="Adriaenssens E.M."/>
            <person name="Foster-Nyarko E."/>
            <person name="Jarju S."/>
            <person name="Secka A."/>
            <person name="Antonio M."/>
            <person name="Oren A."/>
            <person name="Chaudhuri R.R."/>
            <person name="La Ragione R."/>
            <person name="Hildebrand F."/>
            <person name="Pallen M.J."/>
        </authorList>
    </citation>
    <scope>NUCLEOTIDE SEQUENCE</scope>
    <source>
        <strain evidence="6">B1-8020</strain>
    </source>
</reference>
<reference evidence="6" key="1">
    <citation type="submission" date="2020-10" db="EMBL/GenBank/DDBJ databases">
        <authorList>
            <person name="Gilroy R."/>
        </authorList>
    </citation>
    <scope>NUCLEOTIDE SEQUENCE</scope>
    <source>
        <strain evidence="6">B1-8020</strain>
    </source>
</reference>
<sequence>MCRAYVLPGYMPDCSMFGEDDLKVVAQYIHQSHLYYIEEVLPELDRHLEEVVACYDDTHKKVLTRFYSDYRKEVDKHFDYEERIVIPYLRDLLEGKRDGRYSIADFEDNHSDIEGNLDDLRNIIIKYLPGQASIKTRYGLLSDIVKFGNELDRHTFIENKILVPIALKIEKHGK</sequence>
<comment type="caution">
    <text evidence="6">The sequence shown here is derived from an EMBL/GenBank/DDBJ whole genome shotgun (WGS) entry which is preliminary data.</text>
</comment>
<keyword evidence="3" id="KW-0479">Metal-binding</keyword>
<dbReference type="PANTHER" id="PTHR36438">
    <property type="entry name" value="IRON-SULFUR CLUSTER REPAIR PROTEIN YTFE"/>
    <property type="match status" value="1"/>
</dbReference>
<evidence type="ECO:0000256" key="1">
    <source>
        <dbReference type="ARBA" id="ARBA00004496"/>
    </source>
</evidence>
<evidence type="ECO:0000259" key="5">
    <source>
        <dbReference type="Pfam" id="PF01814"/>
    </source>
</evidence>
<feature type="domain" description="Hemerythrin-like" evidence="5">
    <location>
        <begin position="37"/>
        <end position="165"/>
    </location>
</feature>
<evidence type="ECO:0000313" key="6">
    <source>
        <dbReference type="EMBL" id="MBO8472478.1"/>
    </source>
</evidence>
<feature type="non-terminal residue" evidence="6">
    <location>
        <position position="1"/>
    </location>
</feature>
<dbReference type="Gene3D" id="1.20.120.520">
    <property type="entry name" value="nmb1532 protein domain like"/>
    <property type="match status" value="1"/>
</dbReference>
<dbReference type="InterPro" id="IPR019903">
    <property type="entry name" value="RIC_family"/>
</dbReference>
<comment type="subcellular location">
    <subcellularLocation>
        <location evidence="1">Cytoplasm</location>
    </subcellularLocation>
</comment>
<dbReference type="InterPro" id="IPR012312">
    <property type="entry name" value="Hemerythrin-like"/>
</dbReference>
<organism evidence="6 7">
    <name type="scientific">Candidatus Merdivivens pullicola</name>
    <dbReference type="NCBI Taxonomy" id="2840872"/>
    <lineage>
        <taxon>Bacteria</taxon>
        <taxon>Pseudomonadati</taxon>
        <taxon>Bacteroidota</taxon>
        <taxon>Bacteroidia</taxon>
        <taxon>Bacteroidales</taxon>
        <taxon>Muribaculaceae</taxon>
        <taxon>Muribaculaceae incertae sedis</taxon>
        <taxon>Candidatus Merdivivens</taxon>
    </lineage>
</organism>
<gene>
    <name evidence="6" type="ORF">IAB81_02465</name>
</gene>
<evidence type="ECO:0000256" key="3">
    <source>
        <dbReference type="ARBA" id="ARBA00022723"/>
    </source>
</evidence>
<name>A0A9D9IGW0_9BACT</name>
<proteinExistence type="predicted"/>
<accession>A0A9D9IGW0</accession>
<dbReference type="PANTHER" id="PTHR36438:SF1">
    <property type="entry name" value="IRON-SULFUR CLUSTER REPAIR PROTEIN YTFE"/>
    <property type="match status" value="1"/>
</dbReference>
<dbReference type="Proteomes" id="UP000823604">
    <property type="component" value="Unassembled WGS sequence"/>
</dbReference>
<dbReference type="Pfam" id="PF01814">
    <property type="entry name" value="Hemerythrin"/>
    <property type="match status" value="1"/>
</dbReference>
<evidence type="ECO:0000256" key="4">
    <source>
        <dbReference type="ARBA" id="ARBA00023004"/>
    </source>
</evidence>